<keyword evidence="1" id="KW-0472">Membrane</keyword>
<dbReference type="EMBL" id="PPDF01000014">
    <property type="protein sequence ID" value="PQL24061.1"/>
    <property type="molecule type" value="Genomic_DNA"/>
</dbReference>
<accession>A0A2S7ZLF8</accession>
<evidence type="ECO:0000313" key="2">
    <source>
        <dbReference type="EMBL" id="PQL24061.1"/>
    </source>
</evidence>
<reference evidence="2 3" key="1">
    <citation type="submission" date="2018-01" db="EMBL/GenBank/DDBJ databases">
        <title>Draft genome sequences of clinical isolates and type strains of oral Veillonella including Veillonella infantum sp., nov.</title>
        <authorList>
            <person name="Mashima I."/>
            <person name="Liao Y.-C."/>
            <person name="Sabharwal A."/>
            <person name="Haase E.M."/>
            <person name="Nakazawa F."/>
            <person name="Scannapieco F.A."/>
        </authorList>
    </citation>
    <scope>NUCLEOTIDE SEQUENCE [LARGE SCALE GENOMIC DNA]</scope>
    <source>
        <strain evidence="2 3">Y6</strain>
    </source>
</reference>
<comment type="caution">
    <text evidence="2">The sequence shown here is derived from an EMBL/GenBank/DDBJ whole genome shotgun (WGS) entry which is preliminary data.</text>
</comment>
<dbReference type="Pfam" id="PF05656">
    <property type="entry name" value="DUF805"/>
    <property type="match status" value="1"/>
</dbReference>
<dbReference type="PANTHER" id="PTHR34980">
    <property type="entry name" value="INNER MEMBRANE PROTEIN-RELATED-RELATED"/>
    <property type="match status" value="1"/>
</dbReference>
<dbReference type="InterPro" id="IPR008523">
    <property type="entry name" value="DUF805"/>
</dbReference>
<feature type="transmembrane region" description="Helical" evidence="1">
    <location>
        <begin position="30"/>
        <end position="51"/>
    </location>
</feature>
<evidence type="ECO:0000256" key="1">
    <source>
        <dbReference type="SAM" id="Phobius"/>
    </source>
</evidence>
<evidence type="ECO:0000313" key="3">
    <source>
        <dbReference type="Proteomes" id="UP000238877"/>
    </source>
</evidence>
<sequence length="326" mass="37567">MIRQLVIDTIKENIMDRYCEFSGTISRSAFWKFMLVEHLLFGFIIAVLGLLSENSALYVYMVAIAFAVWVVAFMALTLPNLGAMVCRLRDTNTSEWLLLLVFIPYIGILIVIVLLLRDSKVSSVASESPNLLESDLEMDQFSNTYESVLNVDAEEGQEAPKSYGKQSVILATLITILFWSIGLYSFHSATHKEIKAYLRMEPGAFMTLAAKTLDSDTAVSSAKQVMTEYYTNLNKEQYQAAYRLLAHRERERYGTYDQWVKSVKANHGREISIFFLDGVYVDDDDIKHIDFDMTFKEKDYPNNVAVHMIYEYETWRIESITPYERR</sequence>
<gene>
    <name evidence="2" type="ORF">VTHSUH11_09140</name>
</gene>
<dbReference type="Proteomes" id="UP000238877">
    <property type="component" value="Unassembled WGS sequence"/>
</dbReference>
<keyword evidence="1" id="KW-1133">Transmembrane helix</keyword>
<dbReference type="STRING" id="1110546.GCA_001078375_00361"/>
<organism evidence="2 3">
    <name type="scientific">Veillonella tobetsuensis</name>
    <dbReference type="NCBI Taxonomy" id="1110546"/>
    <lineage>
        <taxon>Bacteria</taxon>
        <taxon>Bacillati</taxon>
        <taxon>Bacillota</taxon>
        <taxon>Negativicutes</taxon>
        <taxon>Veillonellales</taxon>
        <taxon>Veillonellaceae</taxon>
        <taxon>Veillonella</taxon>
    </lineage>
</organism>
<feature type="transmembrane region" description="Helical" evidence="1">
    <location>
        <begin position="57"/>
        <end position="76"/>
    </location>
</feature>
<feature type="transmembrane region" description="Helical" evidence="1">
    <location>
        <begin position="96"/>
        <end position="116"/>
    </location>
</feature>
<protein>
    <recommendedName>
        <fullName evidence="4">DUF805 domain-containing protein</fullName>
    </recommendedName>
</protein>
<dbReference type="PANTHER" id="PTHR34980:SF2">
    <property type="entry name" value="INNER MEMBRANE PROTEIN YHAH-RELATED"/>
    <property type="match status" value="1"/>
</dbReference>
<keyword evidence="1" id="KW-0812">Transmembrane</keyword>
<dbReference type="GO" id="GO:0005886">
    <property type="term" value="C:plasma membrane"/>
    <property type="evidence" value="ECO:0007669"/>
    <property type="project" value="TreeGrafter"/>
</dbReference>
<evidence type="ECO:0008006" key="4">
    <source>
        <dbReference type="Google" id="ProtNLM"/>
    </source>
</evidence>
<dbReference type="RefSeq" id="WP_105093451.1">
    <property type="nucleotide sequence ID" value="NZ_PPDF01000014.1"/>
</dbReference>
<dbReference type="AlphaFoldDB" id="A0A2S7ZLF8"/>
<name>A0A2S7ZLF8_9FIRM</name>
<proteinExistence type="predicted"/>
<feature type="transmembrane region" description="Helical" evidence="1">
    <location>
        <begin position="168"/>
        <end position="186"/>
    </location>
</feature>